<name>A0A2T6BCN4_9RHOB</name>
<dbReference type="OrthoDB" id="7865588at2"/>
<accession>A0A2T6BCN4</accession>
<dbReference type="InterPro" id="IPR018968">
    <property type="entry name" value="Phasin"/>
</dbReference>
<keyword evidence="3" id="KW-1185">Reference proteome</keyword>
<sequence>MAEKSTSADTSKAKDASINAAAQLQEAGLGNILGVGTAWIEAVSDMSAELAHFVAERIKEDVKTQHEILHCRNVTDLQHIQADFIQKAIDQYQAETGKLIEMGSDAFAPKKAD</sequence>
<dbReference type="RefSeq" id="WP_158270031.1">
    <property type="nucleotide sequence ID" value="NZ_QBKS01000003.1"/>
</dbReference>
<evidence type="ECO:0000313" key="3">
    <source>
        <dbReference type="Proteomes" id="UP000243978"/>
    </source>
</evidence>
<dbReference type="AlphaFoldDB" id="A0A2T6BCN4"/>
<organism evidence="2 3">
    <name type="scientific">Litoreibacter ponti</name>
    <dbReference type="NCBI Taxonomy" id="1510457"/>
    <lineage>
        <taxon>Bacteria</taxon>
        <taxon>Pseudomonadati</taxon>
        <taxon>Pseudomonadota</taxon>
        <taxon>Alphaproteobacteria</taxon>
        <taxon>Rhodobacterales</taxon>
        <taxon>Roseobacteraceae</taxon>
        <taxon>Litoreibacter</taxon>
    </lineage>
</organism>
<evidence type="ECO:0000259" key="1">
    <source>
        <dbReference type="Pfam" id="PF09361"/>
    </source>
</evidence>
<proteinExistence type="predicted"/>
<protein>
    <submittedName>
        <fullName evidence="2">Phasin protein</fullName>
    </submittedName>
</protein>
<reference evidence="2 3" key="1">
    <citation type="submission" date="2018-04" db="EMBL/GenBank/DDBJ databases">
        <title>Genomic Encyclopedia of Archaeal and Bacterial Type Strains, Phase II (KMG-II): from individual species to whole genera.</title>
        <authorList>
            <person name="Goeker M."/>
        </authorList>
    </citation>
    <scope>NUCLEOTIDE SEQUENCE [LARGE SCALE GENOMIC DNA]</scope>
    <source>
        <strain evidence="2 3">DSM 100977</strain>
    </source>
</reference>
<dbReference type="Pfam" id="PF09361">
    <property type="entry name" value="Phasin_2"/>
    <property type="match status" value="1"/>
</dbReference>
<gene>
    <name evidence="2" type="ORF">C8N43_3862</name>
</gene>
<dbReference type="EMBL" id="QBKS01000003">
    <property type="protein sequence ID" value="PTX53819.1"/>
    <property type="molecule type" value="Genomic_DNA"/>
</dbReference>
<evidence type="ECO:0000313" key="2">
    <source>
        <dbReference type="EMBL" id="PTX53819.1"/>
    </source>
</evidence>
<dbReference type="Proteomes" id="UP000243978">
    <property type="component" value="Unassembled WGS sequence"/>
</dbReference>
<feature type="domain" description="Phasin" evidence="1">
    <location>
        <begin position="22"/>
        <end position="106"/>
    </location>
</feature>
<comment type="caution">
    <text evidence="2">The sequence shown here is derived from an EMBL/GenBank/DDBJ whole genome shotgun (WGS) entry which is preliminary data.</text>
</comment>